<dbReference type="GO" id="GO:0032300">
    <property type="term" value="C:mismatch repair complex"/>
    <property type="evidence" value="ECO:0007669"/>
    <property type="project" value="InterPro"/>
</dbReference>
<evidence type="ECO:0000313" key="8">
    <source>
        <dbReference type="EMBL" id="RSL33241.1"/>
    </source>
</evidence>
<gene>
    <name evidence="4 8" type="primary">mutL</name>
    <name evidence="8" type="ORF">D7Z54_11480</name>
</gene>
<dbReference type="RefSeq" id="WP_125555999.1">
    <property type="nucleotide sequence ID" value="NZ_RBVX01000009.1"/>
</dbReference>
<dbReference type="SMART" id="SM00853">
    <property type="entry name" value="MutL_C"/>
    <property type="match status" value="1"/>
</dbReference>
<dbReference type="GO" id="GO:0030983">
    <property type="term" value="F:mismatched DNA binding"/>
    <property type="evidence" value="ECO:0007669"/>
    <property type="project" value="InterPro"/>
</dbReference>
<dbReference type="Pfam" id="PF01119">
    <property type="entry name" value="DNA_mis_repair"/>
    <property type="match status" value="1"/>
</dbReference>
<comment type="similarity">
    <text evidence="1 4">Belongs to the DNA mismatch repair MutL/HexB family.</text>
</comment>
<evidence type="ECO:0000256" key="5">
    <source>
        <dbReference type="SAM" id="MobiDB-lite"/>
    </source>
</evidence>
<dbReference type="CDD" id="cd00782">
    <property type="entry name" value="MutL_Trans"/>
    <property type="match status" value="1"/>
</dbReference>
<dbReference type="Proteomes" id="UP000275076">
    <property type="component" value="Unassembled WGS sequence"/>
</dbReference>
<dbReference type="InterPro" id="IPR014762">
    <property type="entry name" value="DNA_mismatch_repair_CS"/>
</dbReference>
<dbReference type="InterPro" id="IPR036890">
    <property type="entry name" value="HATPase_C_sf"/>
</dbReference>
<protein>
    <recommendedName>
        <fullName evidence="4">DNA mismatch repair protein MutL</fullName>
    </recommendedName>
</protein>
<dbReference type="EMBL" id="RBVX01000009">
    <property type="protein sequence ID" value="RSL33241.1"/>
    <property type="molecule type" value="Genomic_DNA"/>
</dbReference>
<dbReference type="GO" id="GO:0004519">
    <property type="term" value="F:endonuclease activity"/>
    <property type="evidence" value="ECO:0007669"/>
    <property type="project" value="UniProtKB-KW"/>
</dbReference>
<dbReference type="CDD" id="cd16926">
    <property type="entry name" value="HATPase_MutL-MLH-PMS-like"/>
    <property type="match status" value="1"/>
</dbReference>
<dbReference type="FunFam" id="3.30.565.10:FF:000003">
    <property type="entry name" value="DNA mismatch repair endonuclease MutL"/>
    <property type="match status" value="1"/>
</dbReference>
<dbReference type="GO" id="GO:0005524">
    <property type="term" value="F:ATP binding"/>
    <property type="evidence" value="ECO:0007669"/>
    <property type="project" value="InterPro"/>
</dbReference>
<dbReference type="InterPro" id="IPR014790">
    <property type="entry name" value="MutL_C"/>
</dbReference>
<dbReference type="PANTHER" id="PTHR10073:SF12">
    <property type="entry name" value="DNA MISMATCH REPAIR PROTEIN MLH1"/>
    <property type="match status" value="1"/>
</dbReference>
<dbReference type="NCBIfam" id="NF000950">
    <property type="entry name" value="PRK00095.1-3"/>
    <property type="match status" value="1"/>
</dbReference>
<dbReference type="OrthoDB" id="9763467at2"/>
<keyword evidence="8" id="KW-0378">Hydrolase</keyword>
<dbReference type="InterPro" id="IPR042121">
    <property type="entry name" value="MutL_C_regsub"/>
</dbReference>
<feature type="compositionally biased region" description="Polar residues" evidence="5">
    <location>
        <begin position="353"/>
        <end position="365"/>
    </location>
</feature>
<dbReference type="Pfam" id="PF13589">
    <property type="entry name" value="HATPase_c_3"/>
    <property type="match status" value="1"/>
</dbReference>
<proteinExistence type="inferred from homology"/>
<dbReference type="InterPro" id="IPR002099">
    <property type="entry name" value="MutL/Mlh/PMS"/>
</dbReference>
<dbReference type="SUPFAM" id="SSF55874">
    <property type="entry name" value="ATPase domain of HSP90 chaperone/DNA topoisomerase II/histidine kinase"/>
    <property type="match status" value="1"/>
</dbReference>
<feature type="domain" description="DNA mismatch repair protein S5" evidence="7">
    <location>
        <begin position="208"/>
        <end position="326"/>
    </location>
</feature>
<evidence type="ECO:0000256" key="2">
    <source>
        <dbReference type="ARBA" id="ARBA00022763"/>
    </source>
</evidence>
<dbReference type="InterPro" id="IPR042120">
    <property type="entry name" value="MutL_C_dimsub"/>
</dbReference>
<dbReference type="AlphaFoldDB" id="A0A3R9P7U4"/>
<accession>A0A3R9P7U4</accession>
<dbReference type="InterPro" id="IPR020568">
    <property type="entry name" value="Ribosomal_Su5_D2-typ_SF"/>
</dbReference>
<keyword evidence="8" id="KW-0540">Nuclease</keyword>
<dbReference type="InterPro" id="IPR014721">
    <property type="entry name" value="Ribsml_uS5_D2-typ_fold_subgr"/>
</dbReference>
<dbReference type="Gene3D" id="3.30.1370.100">
    <property type="entry name" value="MutL, C-terminal domain, regulatory subdomain"/>
    <property type="match status" value="1"/>
</dbReference>
<feature type="region of interest" description="Disordered" evidence="5">
    <location>
        <begin position="410"/>
        <end position="429"/>
    </location>
</feature>
<dbReference type="GO" id="GO:0016887">
    <property type="term" value="F:ATP hydrolysis activity"/>
    <property type="evidence" value="ECO:0007669"/>
    <property type="project" value="InterPro"/>
</dbReference>
<dbReference type="HAMAP" id="MF_00149">
    <property type="entry name" value="DNA_mis_repair"/>
    <property type="match status" value="1"/>
</dbReference>
<organism evidence="8 9">
    <name type="scientific">Salibacterium salarium</name>
    <dbReference type="NCBI Taxonomy" id="284579"/>
    <lineage>
        <taxon>Bacteria</taxon>
        <taxon>Bacillati</taxon>
        <taxon>Bacillota</taxon>
        <taxon>Bacilli</taxon>
        <taxon>Bacillales</taxon>
        <taxon>Bacillaceae</taxon>
    </lineage>
</organism>
<dbReference type="PANTHER" id="PTHR10073">
    <property type="entry name" value="DNA MISMATCH REPAIR PROTEIN MLH, PMS, MUTL"/>
    <property type="match status" value="1"/>
</dbReference>
<dbReference type="NCBIfam" id="TIGR00585">
    <property type="entry name" value="mutl"/>
    <property type="match status" value="1"/>
</dbReference>
<dbReference type="InterPro" id="IPR038973">
    <property type="entry name" value="MutL/Mlh/Pms-like"/>
</dbReference>
<keyword evidence="8" id="KW-0255">Endonuclease</keyword>
<dbReference type="Gene3D" id="3.30.565.10">
    <property type="entry name" value="Histidine kinase-like ATPase, C-terminal domain"/>
    <property type="match status" value="1"/>
</dbReference>
<dbReference type="GO" id="GO:0140664">
    <property type="term" value="F:ATP-dependent DNA damage sensor activity"/>
    <property type="evidence" value="ECO:0007669"/>
    <property type="project" value="InterPro"/>
</dbReference>
<dbReference type="GO" id="GO:0006298">
    <property type="term" value="P:mismatch repair"/>
    <property type="evidence" value="ECO:0007669"/>
    <property type="project" value="UniProtKB-UniRule"/>
</dbReference>
<dbReference type="SUPFAM" id="SSF118116">
    <property type="entry name" value="DNA mismatch repair protein MutL"/>
    <property type="match status" value="1"/>
</dbReference>
<keyword evidence="2 4" id="KW-0227">DNA damage</keyword>
<comment type="caution">
    <text evidence="8">The sequence shown here is derived from an EMBL/GenBank/DDBJ whole genome shotgun (WGS) entry which is preliminary data.</text>
</comment>
<comment type="function">
    <text evidence="4">This protein is involved in the repair of mismatches in DNA. It is required for dam-dependent methyl-directed DNA mismatch repair. May act as a 'molecular matchmaker', a protein that promotes the formation of a stable complex between two or more DNA-binding proteins in an ATP-dependent manner without itself being part of a final effector complex.</text>
</comment>
<sequence length="622" mass="70331">MAAIKKLSDELSNKIAAGEVVERPASIVKELVENAIDAESTRVDIQIEEGGLSKIRVVDNGSGMGKEDAEIAFLRHATSKIKTERDLFKIATLGFRGEALPSIAAVSNMELETGTGDAAGTLIRYQGGKRITLSSSKGRKGTEITVRDLFFNTPARLKYMKTINTEIGNISDVVNRLALANPSVSLRLSHNNRQLLFTNGNGDIQAVLAAIYGRQTAGQFLKIDNHSVDYKVEGFAAKPEVNRASRQYISTFINGRYVKHYPLVKAIENAYHTLLPIGRHPLVVLHIQMDPVLIDVNVHPAKLEVRISKEKELMDVVETAIKTKLTQETLIPDVDQSRTKRQTTEQVPLHFEQQPSSSREQTSNQLMYGQEVSTNENQGDSFQHATRETSPAIHIQHQPQDSNMGYQDNQEMVQEQSSQHVSNEKTKQDRVPELEVIGQMHGTYILTQNENGLYIIDQHAAQERIFYEFYREKIGETDFRLQDLIVPITLELSPEEDMIVHSYKDELAEVGVFLESFGYRTHRVTTYPAWFPHGEEESTIRELLEQLMKDKKISISKLREDAAILMSCKAAIKANRYLRADEMDSLMESLRQCDIPFTCPHGRPIIIHFSGYDMEKMFKRIM</sequence>
<evidence type="ECO:0000256" key="3">
    <source>
        <dbReference type="ARBA" id="ARBA00023204"/>
    </source>
</evidence>
<evidence type="ECO:0000313" key="9">
    <source>
        <dbReference type="Proteomes" id="UP000275076"/>
    </source>
</evidence>
<dbReference type="SMART" id="SM01340">
    <property type="entry name" value="DNA_mis_repair"/>
    <property type="match status" value="1"/>
</dbReference>
<name>A0A3R9P7U4_9BACI</name>
<dbReference type="InterPro" id="IPR013507">
    <property type="entry name" value="DNA_mismatch_S5_2-like"/>
</dbReference>
<dbReference type="InterPro" id="IPR037198">
    <property type="entry name" value="MutL_C_sf"/>
</dbReference>
<evidence type="ECO:0000259" key="7">
    <source>
        <dbReference type="SMART" id="SM01340"/>
    </source>
</evidence>
<dbReference type="PROSITE" id="PS00058">
    <property type="entry name" value="DNA_MISMATCH_REPAIR_1"/>
    <property type="match status" value="1"/>
</dbReference>
<keyword evidence="3 4" id="KW-0234">DNA repair</keyword>
<feature type="domain" description="MutL C-terminal dimerisation" evidence="6">
    <location>
        <begin position="436"/>
        <end position="578"/>
    </location>
</feature>
<reference evidence="8 9" key="1">
    <citation type="submission" date="2018-10" db="EMBL/GenBank/DDBJ databases">
        <title>Draft genome sequence of Bacillus salarius IM0101, isolated from a hypersaline soil in Inner Mongolia, China.</title>
        <authorList>
            <person name="Yamprayoonswat W."/>
            <person name="Boonvisut S."/>
            <person name="Jumpathong W."/>
            <person name="Sittihan S."/>
            <person name="Ruangsuj P."/>
            <person name="Wanthongcharoen S."/>
            <person name="Thongpramul N."/>
            <person name="Pimmason S."/>
            <person name="Yu B."/>
            <person name="Yasawong M."/>
        </authorList>
    </citation>
    <scope>NUCLEOTIDE SEQUENCE [LARGE SCALE GENOMIC DNA]</scope>
    <source>
        <strain evidence="8 9">IM0101</strain>
    </source>
</reference>
<evidence type="ECO:0000256" key="4">
    <source>
        <dbReference type="HAMAP-Rule" id="MF_00149"/>
    </source>
</evidence>
<feature type="region of interest" description="Disordered" evidence="5">
    <location>
        <begin position="332"/>
        <end position="365"/>
    </location>
</feature>
<dbReference type="SUPFAM" id="SSF54211">
    <property type="entry name" value="Ribosomal protein S5 domain 2-like"/>
    <property type="match status" value="1"/>
</dbReference>
<dbReference type="Gene3D" id="3.30.230.10">
    <property type="match status" value="1"/>
</dbReference>
<dbReference type="Pfam" id="PF08676">
    <property type="entry name" value="MutL_C"/>
    <property type="match status" value="1"/>
</dbReference>
<evidence type="ECO:0000259" key="6">
    <source>
        <dbReference type="SMART" id="SM00853"/>
    </source>
</evidence>
<feature type="compositionally biased region" description="Polar residues" evidence="5">
    <location>
        <begin position="410"/>
        <end position="421"/>
    </location>
</feature>
<dbReference type="InterPro" id="IPR020667">
    <property type="entry name" value="DNA_mismatch_repair_MutL"/>
</dbReference>
<keyword evidence="9" id="KW-1185">Reference proteome</keyword>
<evidence type="ECO:0000256" key="1">
    <source>
        <dbReference type="ARBA" id="ARBA00006082"/>
    </source>
</evidence>
<dbReference type="Gene3D" id="3.30.1540.20">
    <property type="entry name" value="MutL, C-terminal domain, dimerisation subdomain"/>
    <property type="match status" value="1"/>
</dbReference>